<name>A0A3M2LC28_9NOCA</name>
<sequence length="142" mass="14579">MVDDGGDATDIDAGGEVAAVLQAVDDGRLWMNGVLVRDGTPERCATSYETLADQIDQQIDVLAAALNVTGFGGVAAGGFASGDDLRRGFAKKAGDALQLLNDYSVAARKLAFALRLAAKAYAQHDDEMAGALGRAGNDGPHA</sequence>
<proteinExistence type="predicted"/>
<dbReference type="AlphaFoldDB" id="A0A3M2LC28"/>
<gene>
    <name evidence="1" type="ORF">EBN03_01755</name>
</gene>
<evidence type="ECO:0008006" key="3">
    <source>
        <dbReference type="Google" id="ProtNLM"/>
    </source>
</evidence>
<reference evidence="1 2" key="1">
    <citation type="submission" date="2018-10" db="EMBL/GenBank/DDBJ databases">
        <title>Isolation from cow dung.</title>
        <authorList>
            <person name="Ling L."/>
        </authorList>
    </citation>
    <scope>NUCLEOTIDE SEQUENCE [LARGE SCALE GENOMIC DNA]</scope>
    <source>
        <strain evidence="1 2">NEAU-LL90</strain>
    </source>
</reference>
<evidence type="ECO:0000313" key="2">
    <source>
        <dbReference type="Proteomes" id="UP000279275"/>
    </source>
</evidence>
<dbReference type="RefSeq" id="WP_122186050.1">
    <property type="nucleotide sequence ID" value="NZ_RFFH01000001.1"/>
</dbReference>
<accession>A0A3M2LC28</accession>
<evidence type="ECO:0000313" key="1">
    <source>
        <dbReference type="EMBL" id="RMI35077.1"/>
    </source>
</evidence>
<comment type="caution">
    <text evidence="1">The sequence shown here is derived from an EMBL/GenBank/DDBJ whole genome shotgun (WGS) entry which is preliminary data.</text>
</comment>
<dbReference type="OrthoDB" id="4553759at2"/>
<dbReference type="Proteomes" id="UP000279275">
    <property type="component" value="Unassembled WGS sequence"/>
</dbReference>
<dbReference type="EMBL" id="RFFH01000001">
    <property type="protein sequence ID" value="RMI35077.1"/>
    <property type="molecule type" value="Genomic_DNA"/>
</dbReference>
<protein>
    <recommendedName>
        <fullName evidence="3">ESX-1 secretion-associated protein</fullName>
    </recommendedName>
</protein>
<keyword evidence="2" id="KW-1185">Reference proteome</keyword>
<organism evidence="1 2">
    <name type="scientific">Nocardia stercoris</name>
    <dbReference type="NCBI Taxonomy" id="2483361"/>
    <lineage>
        <taxon>Bacteria</taxon>
        <taxon>Bacillati</taxon>
        <taxon>Actinomycetota</taxon>
        <taxon>Actinomycetes</taxon>
        <taxon>Mycobacteriales</taxon>
        <taxon>Nocardiaceae</taxon>
        <taxon>Nocardia</taxon>
    </lineage>
</organism>